<dbReference type="RefSeq" id="WP_344028116.1">
    <property type="nucleotide sequence ID" value="NZ_BAAAOB010000001.1"/>
</dbReference>
<dbReference type="InterPro" id="IPR017439">
    <property type="entry name" value="Amidohydrolase"/>
</dbReference>
<gene>
    <name evidence="3" type="ORF">GCM10009768_01840</name>
</gene>
<dbReference type="InterPro" id="IPR002933">
    <property type="entry name" value="Peptidase_M20"/>
</dbReference>
<proteinExistence type="inferred from homology"/>
<comment type="similarity">
    <text evidence="1">Belongs to the peptidase M20A family.</text>
</comment>
<dbReference type="InterPro" id="IPR052030">
    <property type="entry name" value="Peptidase_M20/M20A_hydrolases"/>
</dbReference>
<evidence type="ECO:0000313" key="3">
    <source>
        <dbReference type="EMBL" id="GAA1776960.1"/>
    </source>
</evidence>
<dbReference type="Proteomes" id="UP001500851">
    <property type="component" value="Unassembled WGS sequence"/>
</dbReference>
<dbReference type="InterPro" id="IPR017144">
    <property type="entry name" value="Xaa-Arg_dipeptidase"/>
</dbReference>
<dbReference type="Gene3D" id="3.30.70.360">
    <property type="match status" value="1"/>
</dbReference>
<sequence length="399" mass="41680">MTTDRIRSAIAAAEADLLRLSHEISDDPELAFAEVRAAERVAALLERRGFAVTRGAYELPTSVEGVFGTGDLTVVIPCEYDALPTVGHACGHNVIATASVGAALGLAEVADELGLRVVLLGTPAEEDGGGKILLLQRGAWDDAALSLMVHPAPAGQLPASGHLTLALEHIEIEFTGRAAHAAAMPHTGINAGDAVTLTQVGIGLLRQQLPKSIVVASRVVEAGEATNVIPARGLMEIEIRGTDPEEWAAARDQVRRVAEGAAIATGCEWAIEQTEAPYEPLDSHAELSALWDRAVTEELDYVLGEPPRGFVGGSTDMGNVSQYLPAIHPMLEIRGTSASPHHPDFAAAARSEAGDRAAIDGAIALALTAAGAAASPELRERLLLARAERAPYAEFAAGR</sequence>
<feature type="domain" description="Peptidase M20 dimerisation" evidence="2">
    <location>
        <begin position="171"/>
        <end position="260"/>
    </location>
</feature>
<dbReference type="EMBL" id="BAAAOB010000001">
    <property type="protein sequence ID" value="GAA1776960.1"/>
    <property type="molecule type" value="Genomic_DNA"/>
</dbReference>
<dbReference type="SUPFAM" id="SSF55031">
    <property type="entry name" value="Bacterial exopeptidase dimerisation domain"/>
    <property type="match status" value="1"/>
</dbReference>
<dbReference type="Gene3D" id="3.40.630.10">
    <property type="entry name" value="Zn peptidases"/>
    <property type="match status" value="1"/>
</dbReference>
<dbReference type="Pfam" id="PF01546">
    <property type="entry name" value="Peptidase_M20"/>
    <property type="match status" value="1"/>
</dbReference>
<protein>
    <recommendedName>
        <fullName evidence="1">Peptidase M20 domain-containing protein 2</fullName>
    </recommendedName>
</protein>
<dbReference type="Pfam" id="PF07687">
    <property type="entry name" value="M20_dimer"/>
    <property type="match status" value="1"/>
</dbReference>
<organism evidence="3 4">
    <name type="scientific">Leucobacter iarius</name>
    <dbReference type="NCBI Taxonomy" id="333963"/>
    <lineage>
        <taxon>Bacteria</taxon>
        <taxon>Bacillati</taxon>
        <taxon>Actinomycetota</taxon>
        <taxon>Actinomycetes</taxon>
        <taxon>Micrococcales</taxon>
        <taxon>Microbacteriaceae</taxon>
        <taxon>Leucobacter</taxon>
    </lineage>
</organism>
<accession>A0ABP4XCD7</accession>
<name>A0ABP4XCD7_9MICO</name>
<dbReference type="PANTHER" id="PTHR30575:SF0">
    <property type="entry name" value="XAA-ARG DIPEPTIDASE"/>
    <property type="match status" value="1"/>
</dbReference>
<evidence type="ECO:0000256" key="1">
    <source>
        <dbReference type="PIRNR" id="PIRNR037226"/>
    </source>
</evidence>
<reference evidence="4" key="1">
    <citation type="journal article" date="2019" name="Int. J. Syst. Evol. Microbiol.">
        <title>The Global Catalogue of Microorganisms (GCM) 10K type strain sequencing project: providing services to taxonomists for standard genome sequencing and annotation.</title>
        <authorList>
            <consortium name="The Broad Institute Genomics Platform"/>
            <consortium name="The Broad Institute Genome Sequencing Center for Infectious Disease"/>
            <person name="Wu L."/>
            <person name="Ma J."/>
        </authorList>
    </citation>
    <scope>NUCLEOTIDE SEQUENCE [LARGE SCALE GENOMIC DNA]</scope>
    <source>
        <strain evidence="4">JCM 14736</strain>
    </source>
</reference>
<dbReference type="InterPro" id="IPR011650">
    <property type="entry name" value="Peptidase_M20_dimer"/>
</dbReference>
<dbReference type="NCBIfam" id="TIGR01891">
    <property type="entry name" value="amidohydrolases"/>
    <property type="match status" value="1"/>
</dbReference>
<evidence type="ECO:0000259" key="2">
    <source>
        <dbReference type="Pfam" id="PF07687"/>
    </source>
</evidence>
<dbReference type="InterPro" id="IPR036264">
    <property type="entry name" value="Bact_exopeptidase_dim_dom"/>
</dbReference>
<keyword evidence="4" id="KW-1185">Reference proteome</keyword>
<evidence type="ECO:0000313" key="4">
    <source>
        <dbReference type="Proteomes" id="UP001500851"/>
    </source>
</evidence>
<dbReference type="SUPFAM" id="SSF53187">
    <property type="entry name" value="Zn-dependent exopeptidases"/>
    <property type="match status" value="1"/>
</dbReference>
<comment type="caution">
    <text evidence="3">The sequence shown here is derived from an EMBL/GenBank/DDBJ whole genome shotgun (WGS) entry which is preliminary data.</text>
</comment>
<dbReference type="PANTHER" id="PTHR30575">
    <property type="entry name" value="PEPTIDASE M20"/>
    <property type="match status" value="1"/>
</dbReference>
<dbReference type="PIRSF" id="PIRSF037226">
    <property type="entry name" value="Amidohydrolase_ACY1L2_prd"/>
    <property type="match status" value="1"/>
</dbReference>